<gene>
    <name evidence="1" type="ORF">VSP9026_02400</name>
</gene>
<evidence type="ECO:0000313" key="2">
    <source>
        <dbReference type="Proteomes" id="UP000184774"/>
    </source>
</evidence>
<dbReference type="InterPro" id="IPR016912">
    <property type="entry name" value="Phage_P2_GpU"/>
</dbReference>
<accession>A0A1N6M5E9</accession>
<protein>
    <submittedName>
        <fullName evidence="1">Phage P2 GpU</fullName>
    </submittedName>
</protein>
<name>A0A1N6M5E9_9VIBR</name>
<dbReference type="Proteomes" id="UP000184774">
    <property type="component" value="Unassembled WGS sequence"/>
</dbReference>
<dbReference type="InterPro" id="IPR009734">
    <property type="entry name" value="Myoviridae_GpU"/>
</dbReference>
<reference evidence="1 2" key="1">
    <citation type="submission" date="2016-12" db="EMBL/GenBank/DDBJ databases">
        <authorList>
            <person name="Song W.-J."/>
            <person name="Kurnit D.M."/>
        </authorList>
    </citation>
    <scope>NUCLEOTIDE SEQUENCE [LARGE SCALE GENOMIC DNA]</scope>
    <source>
        <strain evidence="1 2">CECT 9026</strain>
    </source>
</reference>
<dbReference type="OrthoDB" id="1550902at2"/>
<evidence type="ECO:0000313" key="1">
    <source>
        <dbReference type="EMBL" id="SIO94671.1"/>
    </source>
</evidence>
<sequence>MKDVMMALGDYRFSISTAALQTISESHAWRWVDHHLAGRKPRSEYIGAELSTLRFQGVIFPHYRGGLEQTETMKAEGDKGKPLRLIDGLGKDWGLWTVRRLDVDKSKLFTKGVARKIEFTLEITEYPDKA</sequence>
<dbReference type="Pfam" id="PF06995">
    <property type="entry name" value="Phage_P2_GpU"/>
    <property type="match status" value="1"/>
</dbReference>
<dbReference type="EMBL" id="FSSB01000016">
    <property type="protein sequence ID" value="SIO94671.1"/>
    <property type="molecule type" value="Genomic_DNA"/>
</dbReference>
<proteinExistence type="predicted"/>
<organism evidence="1 2">
    <name type="scientific">Vibrio spartinae</name>
    <dbReference type="NCBI Taxonomy" id="1918945"/>
    <lineage>
        <taxon>Bacteria</taxon>
        <taxon>Pseudomonadati</taxon>
        <taxon>Pseudomonadota</taxon>
        <taxon>Gammaproteobacteria</taxon>
        <taxon>Vibrionales</taxon>
        <taxon>Vibrionaceae</taxon>
        <taxon>Vibrio</taxon>
    </lineage>
</organism>
<dbReference type="AlphaFoldDB" id="A0A1N6M5E9"/>
<dbReference type="RefSeq" id="WP_074373204.1">
    <property type="nucleotide sequence ID" value="NZ_AP024907.1"/>
</dbReference>
<dbReference type="PIRSF" id="PIRSF029208">
    <property type="entry name" value="Phage_tail_GPU"/>
    <property type="match status" value="1"/>
</dbReference>